<dbReference type="EMBL" id="CP036425">
    <property type="protein sequence ID" value="QDU34949.1"/>
    <property type="molecule type" value="Genomic_DNA"/>
</dbReference>
<reference evidence="2 3" key="1">
    <citation type="submission" date="2019-02" db="EMBL/GenBank/DDBJ databases">
        <title>Deep-cultivation of Planctomycetes and their phenomic and genomic characterization uncovers novel biology.</title>
        <authorList>
            <person name="Wiegand S."/>
            <person name="Jogler M."/>
            <person name="Boedeker C."/>
            <person name="Pinto D."/>
            <person name="Vollmers J."/>
            <person name="Rivas-Marin E."/>
            <person name="Kohn T."/>
            <person name="Peeters S.H."/>
            <person name="Heuer A."/>
            <person name="Rast P."/>
            <person name="Oberbeckmann S."/>
            <person name="Bunk B."/>
            <person name="Jeske O."/>
            <person name="Meyerdierks A."/>
            <person name="Storesund J.E."/>
            <person name="Kallscheuer N."/>
            <person name="Luecker S."/>
            <person name="Lage O.M."/>
            <person name="Pohl T."/>
            <person name="Merkel B.J."/>
            <person name="Hornburger P."/>
            <person name="Mueller R.-W."/>
            <person name="Bruemmer F."/>
            <person name="Labrenz M."/>
            <person name="Spormann A.M."/>
            <person name="Op den Camp H."/>
            <person name="Overmann J."/>
            <person name="Amann R."/>
            <person name="Jetten M.S.M."/>
            <person name="Mascher T."/>
            <person name="Medema M.H."/>
            <person name="Devos D.P."/>
            <person name="Kaster A.-K."/>
            <person name="Ovreas L."/>
            <person name="Rohde M."/>
            <person name="Galperin M.Y."/>
            <person name="Jogler C."/>
        </authorList>
    </citation>
    <scope>NUCLEOTIDE SEQUENCE [LARGE SCALE GENOMIC DNA]</scope>
    <source>
        <strain evidence="2 3">KS4</strain>
    </source>
</reference>
<evidence type="ECO:0000313" key="2">
    <source>
        <dbReference type="EMBL" id="QDU34949.1"/>
    </source>
</evidence>
<feature type="chain" id="PRO_5021767527" description="PEP-CTERM sorting domain-containing protein" evidence="1">
    <location>
        <begin position="27"/>
        <end position="188"/>
    </location>
</feature>
<feature type="signal peptide" evidence="1">
    <location>
        <begin position="1"/>
        <end position="26"/>
    </location>
</feature>
<dbReference type="AlphaFoldDB" id="A0A517YXM0"/>
<dbReference type="RefSeq" id="WP_145079532.1">
    <property type="nucleotide sequence ID" value="NZ_CP036425.1"/>
</dbReference>
<gene>
    <name evidence="2" type="ORF">KS4_30260</name>
</gene>
<accession>A0A517YXM0</accession>
<keyword evidence="3" id="KW-1185">Reference proteome</keyword>
<name>A0A517YXM0_9BACT</name>
<dbReference type="KEGG" id="pcor:KS4_30260"/>
<protein>
    <recommendedName>
        <fullName evidence="4">PEP-CTERM sorting domain-containing protein</fullName>
    </recommendedName>
</protein>
<sequence length="188" mass="20258" precursor="true">MRLIHACVMGIAIGLASMSMTGSIQAAPFHNATANGTSYQFQSVQDLLGSTPRNYIEAVTMGAAKGFVGSASETQTPLGQIVRIDELSYGAAEVFAIFDKLGAVRTTTLLAYNETPLNLNQNYLRQNGPDVRKVNVGGPVDLYPTPEARRGFNFPFPLQPNEIPEPASSSILTLAIFAVMSRRGRHAR</sequence>
<evidence type="ECO:0000256" key="1">
    <source>
        <dbReference type="SAM" id="SignalP"/>
    </source>
</evidence>
<proteinExistence type="predicted"/>
<evidence type="ECO:0008006" key="4">
    <source>
        <dbReference type="Google" id="ProtNLM"/>
    </source>
</evidence>
<dbReference type="Proteomes" id="UP000317369">
    <property type="component" value="Chromosome"/>
</dbReference>
<keyword evidence="1" id="KW-0732">Signal</keyword>
<organism evidence="2 3">
    <name type="scientific">Poriferisphaera corsica</name>
    <dbReference type="NCBI Taxonomy" id="2528020"/>
    <lineage>
        <taxon>Bacteria</taxon>
        <taxon>Pseudomonadati</taxon>
        <taxon>Planctomycetota</taxon>
        <taxon>Phycisphaerae</taxon>
        <taxon>Phycisphaerales</taxon>
        <taxon>Phycisphaeraceae</taxon>
        <taxon>Poriferisphaera</taxon>
    </lineage>
</organism>
<evidence type="ECO:0000313" key="3">
    <source>
        <dbReference type="Proteomes" id="UP000317369"/>
    </source>
</evidence>